<dbReference type="Pfam" id="PF05729">
    <property type="entry name" value="NACHT"/>
    <property type="match status" value="1"/>
</dbReference>
<gene>
    <name evidence="2" type="ORF">BSL78_07689</name>
</gene>
<proteinExistence type="predicted"/>
<reference evidence="2 3" key="1">
    <citation type="journal article" date="2017" name="PLoS Biol.">
        <title>The sea cucumber genome provides insights into morphological evolution and visceral regeneration.</title>
        <authorList>
            <person name="Zhang X."/>
            <person name="Sun L."/>
            <person name="Yuan J."/>
            <person name="Sun Y."/>
            <person name="Gao Y."/>
            <person name="Zhang L."/>
            <person name="Li S."/>
            <person name="Dai H."/>
            <person name="Hamel J.F."/>
            <person name="Liu C."/>
            <person name="Yu Y."/>
            <person name="Liu S."/>
            <person name="Lin W."/>
            <person name="Guo K."/>
            <person name="Jin S."/>
            <person name="Xu P."/>
            <person name="Storey K.B."/>
            <person name="Huan P."/>
            <person name="Zhang T."/>
            <person name="Zhou Y."/>
            <person name="Zhang J."/>
            <person name="Lin C."/>
            <person name="Li X."/>
            <person name="Xing L."/>
            <person name="Huo D."/>
            <person name="Sun M."/>
            <person name="Wang L."/>
            <person name="Mercier A."/>
            <person name="Li F."/>
            <person name="Yang H."/>
            <person name="Xiang J."/>
        </authorList>
    </citation>
    <scope>NUCLEOTIDE SEQUENCE [LARGE SCALE GENOMIC DNA]</scope>
    <source>
        <strain evidence="2">Shaxun</strain>
        <tissue evidence="2">Muscle</tissue>
    </source>
</reference>
<dbReference type="EMBL" id="MRZV01000216">
    <property type="protein sequence ID" value="PIK55418.1"/>
    <property type="molecule type" value="Genomic_DNA"/>
</dbReference>
<evidence type="ECO:0000259" key="1">
    <source>
        <dbReference type="PROSITE" id="PS50837"/>
    </source>
</evidence>
<dbReference type="STRING" id="307972.A0A2G8L5A1"/>
<dbReference type="PANTHER" id="PTHR46312:SF2">
    <property type="entry name" value="NUCLEOTIDE-BINDING OLIGOMERIZATION DOMAIN-CONTAINING PROTEIN 2-LIKE"/>
    <property type="match status" value="1"/>
</dbReference>
<protein>
    <submittedName>
        <fullName evidence="2">Putative NLR family CARD domain-containing protein 4</fullName>
    </submittedName>
</protein>
<dbReference type="AlphaFoldDB" id="A0A2G8L5A1"/>
<dbReference type="PROSITE" id="PS50837">
    <property type="entry name" value="NACHT"/>
    <property type="match status" value="1"/>
</dbReference>
<keyword evidence="3" id="KW-1185">Reference proteome</keyword>
<organism evidence="2 3">
    <name type="scientific">Stichopus japonicus</name>
    <name type="common">Sea cucumber</name>
    <dbReference type="NCBI Taxonomy" id="307972"/>
    <lineage>
        <taxon>Eukaryota</taxon>
        <taxon>Metazoa</taxon>
        <taxon>Echinodermata</taxon>
        <taxon>Eleutherozoa</taxon>
        <taxon>Echinozoa</taxon>
        <taxon>Holothuroidea</taxon>
        <taxon>Aspidochirotacea</taxon>
        <taxon>Aspidochirotida</taxon>
        <taxon>Stichopodidae</taxon>
        <taxon>Apostichopus</taxon>
    </lineage>
</organism>
<dbReference type="PANTHER" id="PTHR46312">
    <property type="entry name" value="NACHT DOMAIN-CONTAINING PROTEIN"/>
    <property type="match status" value="1"/>
</dbReference>
<dbReference type="SUPFAM" id="SSF52540">
    <property type="entry name" value="P-loop containing nucleoside triphosphate hydrolases"/>
    <property type="match status" value="1"/>
</dbReference>
<dbReference type="Proteomes" id="UP000230750">
    <property type="component" value="Unassembled WGS sequence"/>
</dbReference>
<sequence>MENSRIFVIEGEPGYGKSTLARKILYDWCNDPSVRLRGVKILIFLPMRQLGGTNSIFEAIRKLLLQGSEPWLNEIDVEGMLCKPAMPSVLILLDGYDEYPDRETKDTYIEEILQGRQLEHLRVMVTTRLSYMDDKYLRKSLWVRLTGFDEKAGQTYITKVVFNGSMEKGSKFMDILQSNSILKHLSKVPLFFVMFAHMTHEDKTFKSLTSVTEVFKKIVLSFHVHMKAKLLNPEEISSFEHLQKCHDRLDEIACEWLLNGTNQLKAVGIKLKLGKDLYNHYVRIGILVEESSDCFGNAHGGKIVRFFHKIFCEWYAAHYLANHLSAREANDLELLQGMDPMQLQHVFRFACGLSKVAGEKIIKYLEGIVEGKTFAIVCMAEQDKTSKRFNKTLEALTSSGKTYIHGRDSNLLQWSTVCTLEAAGSRSIRIECIVLDQAFARTEEDGIVLTSGTRLPPISTLEAIWIETEDGREFSDNDVGKVLSYMSQSKQTKTVHFQNCLLPMQISKIHLKSSDGIKVTWEPFDCLFRLDFENGEWETVDAKVLERMKSETTKLKKIRNKINHSDTDFDEKKPHVIIKLLSLYKSYRKVDKDKIVLDSGISLPNFGTAERVQVDTEIGRELNEEEVVKLIKYSQKSQELKELRFYRCLMPLHVDVPSKQSSRSIKVMWETGYDYRYILNFHTGRWHLQEYYSSNARRIADQENAEKLQKNNGNNEREIADKEYSEEKDTHTNLISFSNHISNIMMLALLIRCSYSS</sequence>
<name>A0A2G8L5A1_STIJA</name>
<feature type="domain" description="NACHT" evidence="1">
    <location>
        <begin position="5"/>
        <end position="128"/>
    </location>
</feature>
<evidence type="ECO:0000313" key="3">
    <source>
        <dbReference type="Proteomes" id="UP000230750"/>
    </source>
</evidence>
<dbReference type="OrthoDB" id="120976at2759"/>
<dbReference type="InterPro" id="IPR027417">
    <property type="entry name" value="P-loop_NTPase"/>
</dbReference>
<evidence type="ECO:0000313" key="2">
    <source>
        <dbReference type="EMBL" id="PIK55418.1"/>
    </source>
</evidence>
<accession>A0A2G8L5A1</accession>
<dbReference type="InterPro" id="IPR007111">
    <property type="entry name" value="NACHT_NTPase"/>
</dbReference>
<comment type="caution">
    <text evidence="2">The sequence shown here is derived from an EMBL/GenBank/DDBJ whole genome shotgun (WGS) entry which is preliminary data.</text>
</comment>
<dbReference type="Gene3D" id="3.40.50.300">
    <property type="entry name" value="P-loop containing nucleotide triphosphate hydrolases"/>
    <property type="match status" value="1"/>
</dbReference>